<proteinExistence type="predicted"/>
<dbReference type="EMBL" id="RAHX01000001">
    <property type="protein sequence ID" value="RJY09445.1"/>
    <property type="molecule type" value="Genomic_DNA"/>
</dbReference>
<dbReference type="PROSITE" id="PS51688">
    <property type="entry name" value="ICA"/>
    <property type="match status" value="1"/>
</dbReference>
<organism evidence="2 3">
    <name type="scientific">Aurantiacibacter aquimixticola</name>
    <dbReference type="NCBI Taxonomy" id="1958945"/>
    <lineage>
        <taxon>Bacteria</taxon>
        <taxon>Pseudomonadati</taxon>
        <taxon>Pseudomonadota</taxon>
        <taxon>Alphaproteobacteria</taxon>
        <taxon>Sphingomonadales</taxon>
        <taxon>Erythrobacteraceae</taxon>
        <taxon>Aurantiacibacter</taxon>
    </lineage>
</organism>
<reference evidence="2 3" key="1">
    <citation type="journal article" date="2017" name="Int. J. Syst. Evol. Microbiol.">
        <title>Erythrobacter aquimixticola sp. nov., isolated from the junction between the ocean and a freshwater spring.</title>
        <authorList>
            <person name="Park S."/>
            <person name="Jung Y.T."/>
            <person name="Choi S.J."/>
            <person name="Yoon J.H."/>
        </authorList>
    </citation>
    <scope>NUCLEOTIDE SEQUENCE [LARGE SCALE GENOMIC DNA]</scope>
    <source>
        <strain evidence="2 3">JSSK-14</strain>
    </source>
</reference>
<sequence>MGADAGPMNMMSDMRAKENVAKVATHPAGFGLYLFDYRSEFRAVHGARRQFGVLAQEVAEFDPSSVVREKDGYLRVDYAKLGIVLH</sequence>
<feature type="domain" description="Peptidase S74" evidence="1">
    <location>
        <begin position="12"/>
        <end position="86"/>
    </location>
</feature>
<accession>A0A419RUI7</accession>
<evidence type="ECO:0000313" key="3">
    <source>
        <dbReference type="Proteomes" id="UP000285232"/>
    </source>
</evidence>
<evidence type="ECO:0000259" key="1">
    <source>
        <dbReference type="PROSITE" id="PS51688"/>
    </source>
</evidence>
<evidence type="ECO:0000313" key="2">
    <source>
        <dbReference type="EMBL" id="RJY09445.1"/>
    </source>
</evidence>
<dbReference type="InterPro" id="IPR030392">
    <property type="entry name" value="S74_ICA"/>
</dbReference>
<gene>
    <name evidence="2" type="ORF">D6201_08825</name>
</gene>
<comment type="caution">
    <text evidence="2">The sequence shown here is derived from an EMBL/GenBank/DDBJ whole genome shotgun (WGS) entry which is preliminary data.</text>
</comment>
<keyword evidence="3" id="KW-1185">Reference proteome</keyword>
<dbReference type="AlphaFoldDB" id="A0A419RUI7"/>
<name>A0A419RUI7_9SPHN</name>
<dbReference type="Proteomes" id="UP000285232">
    <property type="component" value="Unassembled WGS sequence"/>
</dbReference>
<protein>
    <submittedName>
        <fullName evidence="2">Tail fiber domain-containing protein</fullName>
    </submittedName>
</protein>
<dbReference type="Pfam" id="PF13884">
    <property type="entry name" value="Peptidase_S74"/>
    <property type="match status" value="1"/>
</dbReference>